<reference evidence="1" key="1">
    <citation type="submission" date="2020-06" db="EMBL/GenBank/DDBJ databases">
        <title>Draft genome sequences of strains closely related to Aspergillus parafelis and Aspergillus hiratsukae.</title>
        <authorList>
            <person name="Dos Santos R.A.C."/>
            <person name="Rivero-Menendez O."/>
            <person name="Steenwyk J.L."/>
            <person name="Mead M.E."/>
            <person name="Goldman G.H."/>
            <person name="Alastruey-Izquierdo A."/>
            <person name="Rokas A."/>
        </authorList>
    </citation>
    <scope>NUCLEOTIDE SEQUENCE</scope>
    <source>
        <strain evidence="1">CNM-CM5793</strain>
    </source>
</reference>
<dbReference type="AlphaFoldDB" id="A0A8H6PHW1"/>
<evidence type="ECO:0000313" key="2">
    <source>
        <dbReference type="Proteomes" id="UP000630445"/>
    </source>
</evidence>
<comment type="caution">
    <text evidence="1">The sequence shown here is derived from an EMBL/GenBank/DDBJ whole genome shotgun (WGS) entry which is preliminary data.</text>
</comment>
<accession>A0A8H6PHW1</accession>
<protein>
    <submittedName>
        <fullName evidence="1">Uncharacterized protein</fullName>
    </submittedName>
</protein>
<sequence length="360" mass="42441">MAEPDTHPPKFTTYLDQNQSLLFSILPPEIRREIFAYALAAFEDTSRPYSKDTYWTRPGYGAPYRTYTELLRTCKQVYQEAWFMPFTYTEHSFYLTQQDRAPGQLSLTAFQKCLDLIHQTHGKIKAGRIRIFAQLWALEDGHRMKELLDMKHFYPKIITLTIRYTDFWWWEDNQPLYIDARWVDRIYLPESVTRFSMDFESIERRRGEVNYIANEAAEKWFFRRKDGKFLTADKADMFVSRWTGSSILNGQRWLRDEVRPGQLDYDVVTVVWRVSPGLAEAPLPMPCPKVAIPRDFQRPAPSFTLGASVTVLQLQRANIALDTPAEETWAALEAHQRVMQEAARERRRRRRAPRARPIED</sequence>
<dbReference type="EMBL" id="JACBAD010001733">
    <property type="protein sequence ID" value="KAF7136729.1"/>
    <property type="molecule type" value="Genomic_DNA"/>
</dbReference>
<dbReference type="Proteomes" id="UP000630445">
    <property type="component" value="Unassembled WGS sequence"/>
</dbReference>
<dbReference type="OrthoDB" id="288942at2759"/>
<keyword evidence="2" id="KW-1185">Reference proteome</keyword>
<evidence type="ECO:0000313" key="1">
    <source>
        <dbReference type="EMBL" id="KAF7136729.1"/>
    </source>
</evidence>
<proteinExistence type="predicted"/>
<gene>
    <name evidence="1" type="ORF">CNMCM5793_006047</name>
</gene>
<organism evidence="1 2">
    <name type="scientific">Aspergillus hiratsukae</name>
    <dbReference type="NCBI Taxonomy" id="1194566"/>
    <lineage>
        <taxon>Eukaryota</taxon>
        <taxon>Fungi</taxon>
        <taxon>Dikarya</taxon>
        <taxon>Ascomycota</taxon>
        <taxon>Pezizomycotina</taxon>
        <taxon>Eurotiomycetes</taxon>
        <taxon>Eurotiomycetidae</taxon>
        <taxon>Eurotiales</taxon>
        <taxon>Aspergillaceae</taxon>
        <taxon>Aspergillus</taxon>
        <taxon>Aspergillus subgen. Fumigati</taxon>
    </lineage>
</organism>
<name>A0A8H6PHW1_9EURO</name>